<name>A0ABP7V4T0_9ACTN</name>
<dbReference type="Pfam" id="PF00589">
    <property type="entry name" value="Phage_integrase"/>
    <property type="match status" value="1"/>
</dbReference>
<dbReference type="Proteomes" id="UP001500683">
    <property type="component" value="Unassembled WGS sequence"/>
</dbReference>
<dbReference type="RefSeq" id="WP_344941352.1">
    <property type="nucleotide sequence ID" value="NZ_BAAAZG010000002.1"/>
</dbReference>
<dbReference type="CDD" id="cd00397">
    <property type="entry name" value="DNA_BRE_C"/>
    <property type="match status" value="1"/>
</dbReference>
<organism evidence="9 10">
    <name type="scientific">Actinomadura miaoliensis</name>
    <dbReference type="NCBI Taxonomy" id="430685"/>
    <lineage>
        <taxon>Bacteria</taxon>
        <taxon>Bacillati</taxon>
        <taxon>Actinomycetota</taxon>
        <taxon>Actinomycetes</taxon>
        <taxon>Streptosporangiales</taxon>
        <taxon>Thermomonosporaceae</taxon>
        <taxon>Actinomadura</taxon>
    </lineage>
</organism>
<dbReference type="PANTHER" id="PTHR30349:SF41">
    <property type="entry name" value="INTEGRASE_RECOMBINASE PROTEIN MJ0367-RELATED"/>
    <property type="match status" value="1"/>
</dbReference>
<protein>
    <recommendedName>
        <fullName evidence="11">Tyrosine-type recombinase/integrase</fullName>
    </recommendedName>
</protein>
<evidence type="ECO:0000256" key="5">
    <source>
        <dbReference type="PROSITE-ProRule" id="PRU01248"/>
    </source>
</evidence>
<dbReference type="SUPFAM" id="SSF56349">
    <property type="entry name" value="DNA breaking-rejoining enzymes"/>
    <property type="match status" value="1"/>
</dbReference>
<accession>A0ABP7V4T0</accession>
<evidence type="ECO:0008006" key="11">
    <source>
        <dbReference type="Google" id="ProtNLM"/>
    </source>
</evidence>
<dbReference type="InterPro" id="IPR010998">
    <property type="entry name" value="Integrase_recombinase_N"/>
</dbReference>
<dbReference type="PROSITE" id="PS51900">
    <property type="entry name" value="CB"/>
    <property type="match status" value="1"/>
</dbReference>
<dbReference type="PANTHER" id="PTHR30349">
    <property type="entry name" value="PHAGE INTEGRASE-RELATED"/>
    <property type="match status" value="1"/>
</dbReference>
<dbReference type="InterPro" id="IPR044068">
    <property type="entry name" value="CB"/>
</dbReference>
<keyword evidence="10" id="KW-1185">Reference proteome</keyword>
<keyword evidence="3 5" id="KW-0238">DNA-binding</keyword>
<dbReference type="InterPro" id="IPR011010">
    <property type="entry name" value="DNA_brk_join_enz"/>
</dbReference>
<evidence type="ECO:0000259" key="7">
    <source>
        <dbReference type="PROSITE" id="PS51898"/>
    </source>
</evidence>
<reference evidence="10" key="1">
    <citation type="journal article" date="2019" name="Int. J. Syst. Evol. Microbiol.">
        <title>The Global Catalogue of Microorganisms (GCM) 10K type strain sequencing project: providing services to taxonomists for standard genome sequencing and annotation.</title>
        <authorList>
            <consortium name="The Broad Institute Genomics Platform"/>
            <consortium name="The Broad Institute Genome Sequencing Center for Infectious Disease"/>
            <person name="Wu L."/>
            <person name="Ma J."/>
        </authorList>
    </citation>
    <scope>NUCLEOTIDE SEQUENCE [LARGE SCALE GENOMIC DNA]</scope>
    <source>
        <strain evidence="10">JCM 16702</strain>
    </source>
</reference>
<evidence type="ECO:0000256" key="2">
    <source>
        <dbReference type="ARBA" id="ARBA00022908"/>
    </source>
</evidence>
<evidence type="ECO:0000256" key="6">
    <source>
        <dbReference type="SAM" id="MobiDB-lite"/>
    </source>
</evidence>
<evidence type="ECO:0000259" key="8">
    <source>
        <dbReference type="PROSITE" id="PS51900"/>
    </source>
</evidence>
<dbReference type="EMBL" id="BAAAZG010000002">
    <property type="protein sequence ID" value="GAA4059555.1"/>
    <property type="molecule type" value="Genomic_DNA"/>
</dbReference>
<comment type="caution">
    <text evidence="9">The sequence shown here is derived from an EMBL/GenBank/DDBJ whole genome shotgun (WGS) entry which is preliminary data.</text>
</comment>
<keyword evidence="2" id="KW-0229">DNA integration</keyword>
<evidence type="ECO:0000256" key="1">
    <source>
        <dbReference type="ARBA" id="ARBA00008857"/>
    </source>
</evidence>
<feature type="domain" description="Tyr recombinase" evidence="7">
    <location>
        <begin position="192"/>
        <end position="384"/>
    </location>
</feature>
<feature type="compositionally biased region" description="Low complexity" evidence="6">
    <location>
        <begin position="37"/>
        <end position="70"/>
    </location>
</feature>
<proteinExistence type="inferred from homology"/>
<dbReference type="Pfam" id="PF13495">
    <property type="entry name" value="Phage_int_SAM_4"/>
    <property type="match status" value="1"/>
</dbReference>
<comment type="similarity">
    <text evidence="1">Belongs to the 'phage' integrase family.</text>
</comment>
<evidence type="ECO:0000256" key="4">
    <source>
        <dbReference type="ARBA" id="ARBA00023172"/>
    </source>
</evidence>
<feature type="domain" description="Core-binding (CB)" evidence="8">
    <location>
        <begin position="84"/>
        <end position="169"/>
    </location>
</feature>
<dbReference type="Gene3D" id="1.10.443.10">
    <property type="entry name" value="Intergrase catalytic core"/>
    <property type="match status" value="1"/>
</dbReference>
<evidence type="ECO:0000313" key="10">
    <source>
        <dbReference type="Proteomes" id="UP001500683"/>
    </source>
</evidence>
<sequence>MQDPSHATAATADSTPAAATDNVISFDAIRARRRRGTTAARSVGVPPAATASTHAAGGAAAEVAPRSKPAAARRRPRAAAPTGTPLLTIVDSWELALDAAGKSPKTIRGYTDTVKALARWAASRGYPADTEGLDAADIQEFLVAERERTSIATAAAHYRHLNVFWRWIVRERERTASPNPMESVDKVTAPKKAKTYFTDEQERALLKTCSGNSFEDRRDTAILRIFMDVGVRVGGLVGIRYVPDDDKQNDVDLRRRRVRVRLKGGDELVLPLGKKAALALDRYLRVRAKHPKAAKSTYLFLGIKGRNTERMTESGVYQMIRRRGEQAGVQNAHPHRFRRTWCHNYLLNGGTLDGAMAIGGWSTYDMVKEYAGDLALERAWAMHDRLSPGDRI</sequence>
<dbReference type="InterPro" id="IPR050090">
    <property type="entry name" value="Tyrosine_recombinase_XerCD"/>
</dbReference>
<dbReference type="Gene3D" id="1.10.150.130">
    <property type="match status" value="1"/>
</dbReference>
<evidence type="ECO:0000256" key="3">
    <source>
        <dbReference type="ARBA" id="ARBA00023125"/>
    </source>
</evidence>
<dbReference type="InterPro" id="IPR004107">
    <property type="entry name" value="Integrase_SAM-like_N"/>
</dbReference>
<dbReference type="InterPro" id="IPR013762">
    <property type="entry name" value="Integrase-like_cat_sf"/>
</dbReference>
<keyword evidence="4" id="KW-0233">DNA recombination</keyword>
<feature type="region of interest" description="Disordered" evidence="6">
    <location>
        <begin position="35"/>
        <end position="83"/>
    </location>
</feature>
<dbReference type="PROSITE" id="PS51898">
    <property type="entry name" value="TYR_RECOMBINASE"/>
    <property type="match status" value="1"/>
</dbReference>
<gene>
    <name evidence="9" type="ORF">GCM10022214_10090</name>
</gene>
<evidence type="ECO:0000313" key="9">
    <source>
        <dbReference type="EMBL" id="GAA4059555.1"/>
    </source>
</evidence>
<dbReference type="InterPro" id="IPR002104">
    <property type="entry name" value="Integrase_catalytic"/>
</dbReference>